<protein>
    <submittedName>
        <fullName evidence="2">GNAT family N-acetyltransferase</fullName>
    </submittedName>
</protein>
<dbReference type="SUPFAM" id="SSF55729">
    <property type="entry name" value="Acyl-CoA N-acyltransferases (Nat)"/>
    <property type="match status" value="1"/>
</dbReference>
<accession>A0A4U1C0H4</accession>
<dbReference type="Pfam" id="PF00583">
    <property type="entry name" value="Acetyltransf_1"/>
    <property type="match status" value="1"/>
</dbReference>
<dbReference type="PANTHER" id="PTHR43415:SF5">
    <property type="entry name" value="ACETYLTRANSFERASE"/>
    <property type="match status" value="1"/>
</dbReference>
<dbReference type="InterPro" id="IPR000182">
    <property type="entry name" value="GNAT_dom"/>
</dbReference>
<feature type="domain" description="N-acetyltransferase" evidence="1">
    <location>
        <begin position="2"/>
        <end position="161"/>
    </location>
</feature>
<dbReference type="Gene3D" id="3.40.630.30">
    <property type="match status" value="1"/>
</dbReference>
<evidence type="ECO:0000313" key="2">
    <source>
        <dbReference type="EMBL" id="TKB97570.1"/>
    </source>
</evidence>
<dbReference type="GO" id="GO:0016747">
    <property type="term" value="F:acyltransferase activity, transferring groups other than amino-acyl groups"/>
    <property type="evidence" value="ECO:0007669"/>
    <property type="project" value="InterPro"/>
</dbReference>
<dbReference type="InterPro" id="IPR016181">
    <property type="entry name" value="Acyl_CoA_acyltransferase"/>
</dbReference>
<dbReference type="CDD" id="cd04301">
    <property type="entry name" value="NAT_SF"/>
    <property type="match status" value="1"/>
</dbReference>
<dbReference type="RefSeq" id="WP_136826145.1">
    <property type="nucleotide sequence ID" value="NZ_SWBP01000003.1"/>
</dbReference>
<proteinExistence type="predicted"/>
<sequence>MLHLIPFTKNHYQTLINWIIDEEILLKFAGIGFQYPLTQEQLDQYIAKYPDRKLYLALDDQENPVGYGEIIPQEENSARLGHLIIGKSQNRGLGLGQKLIQALNNESKSHLQIKNMDLFVLDGNTPAINCYLKSGFNFIPNNFSISYKDKTYQILKMTIVL</sequence>
<name>A0A4U1C0H4_9SPHI</name>
<reference evidence="2 3" key="1">
    <citation type="submission" date="2019-04" db="EMBL/GenBank/DDBJ databases">
        <title>Pedobacter sp. AR-3-17 sp. nov., isolated from Arctic soil.</title>
        <authorList>
            <person name="Dahal R.H."/>
            <person name="Kim D.-U."/>
        </authorList>
    </citation>
    <scope>NUCLEOTIDE SEQUENCE [LARGE SCALE GENOMIC DNA]</scope>
    <source>
        <strain evidence="2 3">AR-3-17</strain>
    </source>
</reference>
<dbReference type="AlphaFoldDB" id="A0A4U1C0H4"/>
<evidence type="ECO:0000313" key="3">
    <source>
        <dbReference type="Proteomes" id="UP000308181"/>
    </source>
</evidence>
<dbReference type="PROSITE" id="PS51186">
    <property type="entry name" value="GNAT"/>
    <property type="match status" value="1"/>
</dbReference>
<gene>
    <name evidence="2" type="ORF">FA046_09365</name>
</gene>
<dbReference type="EMBL" id="SWBP01000003">
    <property type="protein sequence ID" value="TKB97570.1"/>
    <property type="molecule type" value="Genomic_DNA"/>
</dbReference>
<keyword evidence="3" id="KW-1185">Reference proteome</keyword>
<evidence type="ECO:0000259" key="1">
    <source>
        <dbReference type="PROSITE" id="PS51186"/>
    </source>
</evidence>
<keyword evidence="2" id="KW-0808">Transferase</keyword>
<comment type="caution">
    <text evidence="2">The sequence shown here is derived from an EMBL/GenBank/DDBJ whole genome shotgun (WGS) entry which is preliminary data.</text>
</comment>
<dbReference type="Proteomes" id="UP000308181">
    <property type="component" value="Unassembled WGS sequence"/>
</dbReference>
<organism evidence="2 3">
    <name type="scientific">Pedobacter cryophilus</name>
    <dbReference type="NCBI Taxonomy" id="2571271"/>
    <lineage>
        <taxon>Bacteria</taxon>
        <taxon>Pseudomonadati</taxon>
        <taxon>Bacteroidota</taxon>
        <taxon>Sphingobacteriia</taxon>
        <taxon>Sphingobacteriales</taxon>
        <taxon>Sphingobacteriaceae</taxon>
        <taxon>Pedobacter</taxon>
    </lineage>
</organism>
<dbReference type="PANTHER" id="PTHR43415">
    <property type="entry name" value="SPERMIDINE N(1)-ACETYLTRANSFERASE"/>
    <property type="match status" value="1"/>
</dbReference>
<dbReference type="OrthoDB" id="9811523at2"/>